<dbReference type="GO" id="GO:0016618">
    <property type="term" value="F:hydroxypyruvate reductase [NAD(P)H] activity"/>
    <property type="evidence" value="ECO:0007669"/>
    <property type="project" value="TreeGrafter"/>
</dbReference>
<proteinExistence type="predicted"/>
<evidence type="ECO:0000313" key="3">
    <source>
        <dbReference type="EMBL" id="CAA3007658.1"/>
    </source>
</evidence>
<dbReference type="PANTHER" id="PTHR10996:SF179">
    <property type="entry name" value="D-ISOMER SPECIFIC 2-HYDROXYACID DEHYDROGENASE FAMILY PROTEIN-RELATED"/>
    <property type="match status" value="1"/>
</dbReference>
<dbReference type="AlphaFoldDB" id="A0A8S0TNU5"/>
<dbReference type="GO" id="GO:0051287">
    <property type="term" value="F:NAD binding"/>
    <property type="evidence" value="ECO:0007669"/>
    <property type="project" value="InterPro"/>
</dbReference>
<name>A0A8S0TNU5_OLEEU</name>
<dbReference type="OrthoDB" id="298012at2759"/>
<keyword evidence="1" id="KW-0560">Oxidoreductase</keyword>
<dbReference type="EMBL" id="CACTIH010007281">
    <property type="protein sequence ID" value="CAA3007658.1"/>
    <property type="molecule type" value="Genomic_DNA"/>
</dbReference>
<dbReference type="InterPro" id="IPR006139">
    <property type="entry name" value="D-isomer_2_OHA_DH_cat_dom"/>
</dbReference>
<gene>
    <name evidence="3" type="ORF">OLEA9_A074669</name>
</gene>
<dbReference type="Gramene" id="OE9A074669T1">
    <property type="protein sequence ID" value="OE9A074669C1"/>
    <property type="gene ID" value="OE9A074669"/>
</dbReference>
<dbReference type="InterPro" id="IPR050223">
    <property type="entry name" value="D-isomer_2-hydroxyacid_DH"/>
</dbReference>
<dbReference type="Pfam" id="PF00389">
    <property type="entry name" value="2-Hacid_dh"/>
    <property type="match status" value="1"/>
</dbReference>
<evidence type="ECO:0000313" key="4">
    <source>
        <dbReference type="Proteomes" id="UP000594638"/>
    </source>
</evidence>
<keyword evidence="4" id="KW-1185">Reference proteome</keyword>
<dbReference type="SUPFAM" id="SSF52283">
    <property type="entry name" value="Formate/glycerate dehydrogenase catalytic domain-like"/>
    <property type="match status" value="1"/>
</dbReference>
<dbReference type="PANTHER" id="PTHR10996">
    <property type="entry name" value="2-HYDROXYACID DEHYDROGENASE-RELATED"/>
    <property type="match status" value="1"/>
</dbReference>
<comment type="caution">
    <text evidence="3">The sequence shown here is derived from an EMBL/GenBank/DDBJ whole genome shotgun (WGS) entry which is preliminary data.</text>
</comment>
<protein>
    <submittedName>
        <fullName evidence="3">Glyoxylate hydroxypyruvate reductase HPR3-like</fullName>
    </submittedName>
</protein>
<accession>A0A8S0TNU5</accession>
<dbReference type="Gene3D" id="3.40.50.720">
    <property type="entry name" value="NAD(P)-binding Rossmann-like Domain"/>
    <property type="match status" value="2"/>
</dbReference>
<feature type="domain" description="D-isomer specific 2-hydroxyacid dehydrogenase catalytic" evidence="2">
    <location>
        <begin position="47"/>
        <end position="152"/>
    </location>
</feature>
<organism evidence="3 4">
    <name type="scientific">Olea europaea subsp. europaea</name>
    <dbReference type="NCBI Taxonomy" id="158383"/>
    <lineage>
        <taxon>Eukaryota</taxon>
        <taxon>Viridiplantae</taxon>
        <taxon>Streptophyta</taxon>
        <taxon>Embryophyta</taxon>
        <taxon>Tracheophyta</taxon>
        <taxon>Spermatophyta</taxon>
        <taxon>Magnoliopsida</taxon>
        <taxon>eudicotyledons</taxon>
        <taxon>Gunneridae</taxon>
        <taxon>Pentapetalae</taxon>
        <taxon>asterids</taxon>
        <taxon>lamiids</taxon>
        <taxon>Lamiales</taxon>
        <taxon>Oleaceae</taxon>
        <taxon>Oleeae</taxon>
        <taxon>Olea</taxon>
    </lineage>
</organism>
<evidence type="ECO:0000259" key="2">
    <source>
        <dbReference type="Pfam" id="PF00389"/>
    </source>
</evidence>
<dbReference type="GO" id="GO:0005829">
    <property type="term" value="C:cytosol"/>
    <property type="evidence" value="ECO:0007669"/>
    <property type="project" value="TreeGrafter"/>
</dbReference>
<reference evidence="3 4" key="1">
    <citation type="submission" date="2019-12" db="EMBL/GenBank/DDBJ databases">
        <authorList>
            <person name="Alioto T."/>
            <person name="Alioto T."/>
            <person name="Gomez Garrido J."/>
        </authorList>
    </citation>
    <scope>NUCLEOTIDE SEQUENCE [LARGE SCALE GENOMIC DNA]</scope>
</reference>
<dbReference type="Proteomes" id="UP000594638">
    <property type="component" value="Unassembled WGS sequence"/>
</dbReference>
<dbReference type="GO" id="GO:0030267">
    <property type="term" value="F:glyoxylate reductase (NADPH) activity"/>
    <property type="evidence" value="ECO:0007669"/>
    <property type="project" value="TreeGrafter"/>
</dbReference>
<sequence length="263" mass="29356">MDIVKLPQLLVLGPLSVFNVYEREFSTKFHILKPYESPLPTEIYMQTHGQPVRAILCSGKSQVTAQLLRLLPSLQLVMAPGTGVNHIDLPECRRLGISVTNTGDVFSEDTADYAVGLLIDVLRKISAGDRHVRRGAWPVHGDYSIGVKVTNFLDLPALCRRQPQYMSPGPCHCDPFCEEAPLLLKLRGYFAEILRESCLMPLGILYLPTYVDFRNRRNDLGTVGERLSEIDMSVKCRLAVSRQKDPMKLHCFLGVCLGLSCAA</sequence>
<evidence type="ECO:0000256" key="1">
    <source>
        <dbReference type="ARBA" id="ARBA00023002"/>
    </source>
</evidence>